<dbReference type="Proteomes" id="UP001163046">
    <property type="component" value="Unassembled WGS sequence"/>
</dbReference>
<feature type="transmembrane region" description="Helical" evidence="2">
    <location>
        <begin position="321"/>
        <end position="339"/>
    </location>
</feature>
<keyword evidence="2" id="KW-1133">Transmembrane helix</keyword>
<feature type="compositionally biased region" description="Basic residues" evidence="1">
    <location>
        <begin position="121"/>
        <end position="131"/>
    </location>
</feature>
<feature type="compositionally biased region" description="Basic and acidic residues" evidence="1">
    <location>
        <begin position="132"/>
        <end position="166"/>
    </location>
</feature>
<dbReference type="OrthoDB" id="5989399at2759"/>
<dbReference type="AlphaFoldDB" id="A0A9W9YY41"/>
<name>A0A9W9YY41_9CNID</name>
<reference evidence="3" key="1">
    <citation type="submission" date="2023-01" db="EMBL/GenBank/DDBJ databases">
        <title>Genome assembly of the deep-sea coral Lophelia pertusa.</title>
        <authorList>
            <person name="Herrera S."/>
            <person name="Cordes E."/>
        </authorList>
    </citation>
    <scope>NUCLEOTIDE SEQUENCE</scope>
    <source>
        <strain evidence="3">USNM1676648</strain>
        <tissue evidence="3">Polyp</tissue>
    </source>
</reference>
<keyword evidence="2" id="KW-0472">Membrane</keyword>
<protein>
    <submittedName>
        <fullName evidence="3">Uncharacterized protein</fullName>
    </submittedName>
</protein>
<keyword evidence="2" id="KW-0812">Transmembrane</keyword>
<evidence type="ECO:0000256" key="1">
    <source>
        <dbReference type="SAM" id="MobiDB-lite"/>
    </source>
</evidence>
<accession>A0A9W9YY41</accession>
<feature type="region of interest" description="Disordered" evidence="1">
    <location>
        <begin position="97"/>
        <end position="172"/>
    </location>
</feature>
<keyword evidence="4" id="KW-1185">Reference proteome</keyword>
<proteinExistence type="predicted"/>
<comment type="caution">
    <text evidence="3">The sequence shown here is derived from an EMBL/GenBank/DDBJ whole genome shotgun (WGS) entry which is preliminary data.</text>
</comment>
<evidence type="ECO:0000313" key="4">
    <source>
        <dbReference type="Proteomes" id="UP001163046"/>
    </source>
</evidence>
<feature type="compositionally biased region" description="Acidic residues" evidence="1">
    <location>
        <begin position="97"/>
        <end position="113"/>
    </location>
</feature>
<organism evidence="3 4">
    <name type="scientific">Desmophyllum pertusum</name>
    <dbReference type="NCBI Taxonomy" id="174260"/>
    <lineage>
        <taxon>Eukaryota</taxon>
        <taxon>Metazoa</taxon>
        <taxon>Cnidaria</taxon>
        <taxon>Anthozoa</taxon>
        <taxon>Hexacorallia</taxon>
        <taxon>Scleractinia</taxon>
        <taxon>Caryophylliina</taxon>
        <taxon>Caryophylliidae</taxon>
        <taxon>Desmophyllum</taxon>
    </lineage>
</organism>
<evidence type="ECO:0000256" key="2">
    <source>
        <dbReference type="SAM" id="Phobius"/>
    </source>
</evidence>
<evidence type="ECO:0000313" key="3">
    <source>
        <dbReference type="EMBL" id="KAJ7371627.1"/>
    </source>
</evidence>
<sequence>MQRSQRKRSAPSWLREKPYIKVRFTQDGVTTKVTESWNLKLTENGDTLKSSLANYSFHVGQIVWCYWKTAHETEKAYFEGKVIDLWDNALIVEESLPSEDQDEEAVDGTEDANVEVFPSPKKPKKTVKKTAKRLDKATNENDEEAKAAKRLANKEKANEEKAKQEDNLTQSKDIMAISDESMDMLFDFMTQIMSRLDSLAKKVDANQQNLDKLLRRIEKRKDHSLPVQVIVNKSGDSTDRPASPIVAPILCSTPKASHAANNDISNVINIEDVDSTPPIVHVVPEIHVNEADGQADVSPANGSPTISSEASQCGNEMGITWHLHVIIIITTLLMCRSLLACQKAH</sequence>
<gene>
    <name evidence="3" type="ORF">OS493_024304</name>
</gene>
<dbReference type="EMBL" id="MU826844">
    <property type="protein sequence ID" value="KAJ7371627.1"/>
    <property type="molecule type" value="Genomic_DNA"/>
</dbReference>